<dbReference type="PANTHER" id="PTHR19332:SF1">
    <property type="entry name" value="PEROXISOMAL MEMBRANE PROTEIN PEX13"/>
    <property type="match status" value="1"/>
</dbReference>
<dbReference type="SMART" id="SM00326">
    <property type="entry name" value="SH3"/>
    <property type="match status" value="1"/>
</dbReference>
<evidence type="ECO:0000256" key="12">
    <source>
        <dbReference type="ARBA" id="ARBA00046271"/>
    </source>
</evidence>
<feature type="region of interest" description="Disordered" evidence="14">
    <location>
        <begin position="1"/>
        <end position="49"/>
    </location>
</feature>
<dbReference type="Gene3D" id="2.40.70.10">
    <property type="entry name" value="Acid Proteases"/>
    <property type="match status" value="1"/>
</dbReference>
<keyword evidence="4 15" id="KW-0812">Transmembrane</keyword>
<dbReference type="InterPro" id="IPR021109">
    <property type="entry name" value="Peptidase_aspartic_dom_sf"/>
</dbReference>
<feature type="compositionally biased region" description="Polar residues" evidence="14">
    <location>
        <begin position="673"/>
        <end position="688"/>
    </location>
</feature>
<evidence type="ECO:0000256" key="6">
    <source>
        <dbReference type="ARBA" id="ARBA00022989"/>
    </source>
</evidence>
<comment type="subcellular location">
    <subcellularLocation>
        <location evidence="12">Peroxisome membrane</location>
    </subcellularLocation>
</comment>
<dbReference type="InterPro" id="IPR001452">
    <property type="entry name" value="SH3_domain"/>
</dbReference>
<feature type="region of interest" description="Disordered" evidence="14">
    <location>
        <begin position="670"/>
        <end position="696"/>
    </location>
</feature>
<evidence type="ECO:0000256" key="11">
    <source>
        <dbReference type="ARBA" id="ARBA00034535"/>
    </source>
</evidence>
<feature type="compositionally biased region" description="Basic and acidic residues" evidence="14">
    <location>
        <begin position="19"/>
        <end position="41"/>
    </location>
</feature>
<evidence type="ECO:0000256" key="5">
    <source>
        <dbReference type="ARBA" id="ARBA00022927"/>
    </source>
</evidence>
<dbReference type="GO" id="GO:0016560">
    <property type="term" value="P:protein import into peroxisome matrix, docking"/>
    <property type="evidence" value="ECO:0007669"/>
    <property type="project" value="InterPro"/>
</dbReference>
<evidence type="ECO:0000256" key="15">
    <source>
        <dbReference type="SAM" id="Phobius"/>
    </source>
</evidence>
<evidence type="ECO:0000256" key="4">
    <source>
        <dbReference type="ARBA" id="ARBA00022692"/>
    </source>
</evidence>
<evidence type="ECO:0000313" key="17">
    <source>
        <dbReference type="EMBL" id="CAD7433382.1"/>
    </source>
</evidence>
<feature type="region of interest" description="Disordered" evidence="14">
    <location>
        <begin position="263"/>
        <end position="284"/>
    </location>
</feature>
<evidence type="ECO:0000256" key="2">
    <source>
        <dbReference type="ARBA" id="ARBA00022443"/>
    </source>
</evidence>
<keyword evidence="8 15" id="KW-0472">Membrane</keyword>
<evidence type="ECO:0000256" key="7">
    <source>
        <dbReference type="ARBA" id="ARBA00023010"/>
    </source>
</evidence>
<evidence type="ECO:0000259" key="16">
    <source>
        <dbReference type="PROSITE" id="PS50002"/>
    </source>
</evidence>
<dbReference type="Gene3D" id="2.30.30.40">
    <property type="entry name" value="SH3 Domains"/>
    <property type="match status" value="1"/>
</dbReference>
<keyword evidence="2 13" id="KW-0728">SH3 domain</keyword>
<evidence type="ECO:0000256" key="10">
    <source>
        <dbReference type="ARBA" id="ARBA00029693"/>
    </source>
</evidence>
<keyword evidence="5" id="KW-0653">Protein transport</keyword>
<evidence type="ECO:0000256" key="1">
    <source>
        <dbReference type="ARBA" id="ARBA00006033"/>
    </source>
</evidence>
<feature type="domain" description="SH3" evidence="16">
    <location>
        <begin position="529"/>
        <end position="594"/>
    </location>
</feature>
<dbReference type="SUPFAM" id="SSF50630">
    <property type="entry name" value="Acid proteases"/>
    <property type="match status" value="1"/>
</dbReference>
<dbReference type="PANTHER" id="PTHR19332">
    <property type="entry name" value="PEROXISOMAL MEMBRANE PROTEIN PEX13"/>
    <property type="match status" value="1"/>
</dbReference>
<evidence type="ECO:0000256" key="9">
    <source>
        <dbReference type="ARBA" id="ARBA00023140"/>
    </source>
</evidence>
<dbReference type="SUPFAM" id="SSF50044">
    <property type="entry name" value="SH3-domain"/>
    <property type="match status" value="1"/>
</dbReference>
<dbReference type="Pfam" id="PF14604">
    <property type="entry name" value="SH3_9"/>
    <property type="match status" value="1"/>
</dbReference>
<accession>A0A7R9EI78</accession>
<feature type="transmembrane region" description="Helical" evidence="15">
    <location>
        <begin position="426"/>
        <end position="445"/>
    </location>
</feature>
<dbReference type="GO" id="GO:0005778">
    <property type="term" value="C:peroxisomal membrane"/>
    <property type="evidence" value="ECO:0007669"/>
    <property type="project" value="UniProtKB-SubCell"/>
</dbReference>
<dbReference type="GO" id="GO:1990429">
    <property type="term" value="C:peroxisomal importomer complex"/>
    <property type="evidence" value="ECO:0007669"/>
    <property type="project" value="TreeGrafter"/>
</dbReference>
<dbReference type="InterPro" id="IPR035463">
    <property type="entry name" value="Pex13"/>
</dbReference>
<comment type="similarity">
    <text evidence="1">Belongs to the peroxin-13 family.</text>
</comment>
<feature type="compositionally biased region" description="Polar residues" evidence="14">
    <location>
        <begin position="1"/>
        <end position="15"/>
    </location>
</feature>
<proteinExistence type="inferred from homology"/>
<dbReference type="CDD" id="cd00303">
    <property type="entry name" value="retropepsin_like"/>
    <property type="match status" value="1"/>
</dbReference>
<dbReference type="InterPro" id="IPR007223">
    <property type="entry name" value="Peroxin-13_N"/>
</dbReference>
<dbReference type="AlphaFoldDB" id="A0A7R9EI78"/>
<dbReference type="InterPro" id="IPR036028">
    <property type="entry name" value="SH3-like_dom_sf"/>
</dbReference>
<dbReference type="Pfam" id="PF04088">
    <property type="entry name" value="Peroxin-13_N"/>
    <property type="match status" value="1"/>
</dbReference>
<keyword evidence="7" id="KW-0811">Translocation</keyword>
<evidence type="ECO:0000256" key="13">
    <source>
        <dbReference type="PROSITE-ProRule" id="PRU00192"/>
    </source>
</evidence>
<sequence>MDTTRRVQTMPTAGVSQLGRREDISKYYKPNEEGNRGEPRSAKCQPGRKGNNLLRRVRISMGKTSTVALLDTGAVDNVFFGEFYRKLQENGLVQRVERCTLTCILANGQPLKVEEKAKVSLRIGPFTWPVWFLISPSLLTDAILGKKFIGNLGLKMDFQQEDVTFPFSTGLVVTLETIGSLGERLVSMVGDSTMVELVSQIEEFPDVVTSKVGCTDVMTHSIELDDPTPKSIIRRSSSPYASPCFLISKENKEGRPGLNSSAPVLTPMGTVPRPSAQPAPHVPRRNYMPPQTAGYGSYPVGMGSYGGYGGSGGFGGYGGSGGYGSYGGSGGYGGYGGSGGYGSYGGFGGFPGGYGMNRFGQMPSNDPENRFIRMAEDSTRPAFQTLESMVQAFGSVSFMMESTFHAVYNTFRAVMGVAEHLGRMRAVFGQVLSTVAIYRFLLWAYRKFLYILGLAQSNPNQEGLWKVAGTGTTEAGGQVMASASPRNRWPIIVYLLIVLGGPYFIWKKFLSKMSPQQASESKYWDPSKESAGKVYVMWDFQAASNQELSVRAGQTVYVAPKQYQPTSTREWILVSPDKQRMGLVPLNFLGAPSQRNKTAAASTCVNTCGPQTAEPAPLHTQNKEHIPPEKIGPLGDPEDATVLDNETVSSLSENTNQTYLDGVKKILGPQMTADDTSNIPQQVAAPTQHSKRESWT</sequence>
<gene>
    <name evidence="17" type="ORF">TMSB3V08_LOCUS10059</name>
</gene>
<dbReference type="EMBL" id="OB796390">
    <property type="protein sequence ID" value="CAD7433382.1"/>
    <property type="molecule type" value="Genomic_DNA"/>
</dbReference>
<organism evidence="17">
    <name type="scientific">Timema monikensis</name>
    <dbReference type="NCBI Taxonomy" id="170555"/>
    <lineage>
        <taxon>Eukaryota</taxon>
        <taxon>Metazoa</taxon>
        <taxon>Ecdysozoa</taxon>
        <taxon>Arthropoda</taxon>
        <taxon>Hexapoda</taxon>
        <taxon>Insecta</taxon>
        <taxon>Pterygota</taxon>
        <taxon>Neoptera</taxon>
        <taxon>Polyneoptera</taxon>
        <taxon>Phasmatodea</taxon>
        <taxon>Timematodea</taxon>
        <taxon>Timematoidea</taxon>
        <taxon>Timematidae</taxon>
        <taxon>Timema</taxon>
    </lineage>
</organism>
<dbReference type="PROSITE" id="PS50002">
    <property type="entry name" value="SH3"/>
    <property type="match status" value="1"/>
</dbReference>
<name>A0A7R9EI78_9NEOP</name>
<feature type="transmembrane region" description="Helical" evidence="15">
    <location>
        <begin position="489"/>
        <end position="506"/>
    </location>
</feature>
<protein>
    <recommendedName>
        <fullName evidence="11">Peroxisomal membrane protein PEX13</fullName>
    </recommendedName>
    <alternativeName>
        <fullName evidence="10">Peroxin-13</fullName>
    </alternativeName>
</protein>
<keyword evidence="6 15" id="KW-1133">Transmembrane helix</keyword>
<evidence type="ECO:0000256" key="14">
    <source>
        <dbReference type="SAM" id="MobiDB-lite"/>
    </source>
</evidence>
<evidence type="ECO:0000256" key="3">
    <source>
        <dbReference type="ARBA" id="ARBA00022448"/>
    </source>
</evidence>
<keyword evidence="9" id="KW-0576">Peroxisome</keyword>
<keyword evidence="3" id="KW-0813">Transport</keyword>
<reference evidence="17" key="1">
    <citation type="submission" date="2020-11" db="EMBL/GenBank/DDBJ databases">
        <authorList>
            <person name="Tran Van P."/>
        </authorList>
    </citation>
    <scope>NUCLEOTIDE SEQUENCE</scope>
</reference>
<evidence type="ECO:0000256" key="8">
    <source>
        <dbReference type="ARBA" id="ARBA00023136"/>
    </source>
</evidence>